<dbReference type="Pfam" id="PF00313">
    <property type="entry name" value="CSD"/>
    <property type="match status" value="3"/>
</dbReference>
<comment type="caution">
    <text evidence="3">The sequence shown here is derived from an EMBL/GenBank/DDBJ whole genome shotgun (WGS) entry which is preliminary data.</text>
</comment>
<dbReference type="PANTHER" id="PTHR12962:SF1">
    <property type="entry name" value="COLD SHOCK DOMAIN-CONTAINING PROTEIN CG9705"/>
    <property type="match status" value="1"/>
</dbReference>
<feature type="domain" description="CSD" evidence="2">
    <location>
        <begin position="98"/>
        <end position="161"/>
    </location>
</feature>
<feature type="domain" description="CSD" evidence="2">
    <location>
        <begin position="23"/>
        <end position="93"/>
    </location>
</feature>
<dbReference type="CDD" id="cd04458">
    <property type="entry name" value="CSP_CDS"/>
    <property type="match status" value="3"/>
</dbReference>
<evidence type="ECO:0000256" key="1">
    <source>
        <dbReference type="ARBA" id="ARBA00022553"/>
    </source>
</evidence>
<dbReference type="GO" id="GO:0043488">
    <property type="term" value="P:regulation of mRNA stability"/>
    <property type="evidence" value="ECO:0007669"/>
    <property type="project" value="TreeGrafter"/>
</dbReference>
<sequence length="321" mass="35369">MADRETGTVKVSSLFALPDLAAKLKSHQKWSEKGFGFIERDGMSDSIFVHARDTADRQALIPGSKVSFVFEADEKSGKAKEVLFEEMAEKVVLDEGPRERGTVKRWNAEKGFGFIGRTSGEADAFFHRNSFEGYNELYIGQAVSFIVEKRPKGAAATKVKEEGGGLAIEEEGERETGKVKRWNAEKGFGFVGRASGEEDAFFHKKSFAGSQEPYVGQVISFVVEGGPKGAAAMKVKGEEVGSAEEEEKEGVREMGMVKFQTYSEEKGFAFITRCFDATEIFGHKREFEDVEPYVGQPVSFVYEVTEKGGAAKKALSHMLQA</sequence>
<dbReference type="Gene3D" id="2.40.50.140">
    <property type="entry name" value="Nucleic acid-binding proteins"/>
    <property type="match status" value="4"/>
</dbReference>
<dbReference type="PANTHER" id="PTHR12962">
    <property type="entry name" value="CALCIUM-REGULATED HEAT STABLE PROTEIN CRHSP-24-RELATED"/>
    <property type="match status" value="1"/>
</dbReference>
<organism evidence="3 4">
    <name type="scientific">Alectoria fallacina</name>
    <dbReference type="NCBI Taxonomy" id="1903189"/>
    <lineage>
        <taxon>Eukaryota</taxon>
        <taxon>Fungi</taxon>
        <taxon>Dikarya</taxon>
        <taxon>Ascomycota</taxon>
        <taxon>Pezizomycotina</taxon>
        <taxon>Lecanoromycetes</taxon>
        <taxon>OSLEUM clade</taxon>
        <taxon>Lecanoromycetidae</taxon>
        <taxon>Lecanorales</taxon>
        <taxon>Lecanorineae</taxon>
        <taxon>Parmeliaceae</taxon>
        <taxon>Alectoria</taxon>
    </lineage>
</organism>
<name>A0A8H3I9H7_9LECA</name>
<evidence type="ECO:0000313" key="4">
    <source>
        <dbReference type="Proteomes" id="UP000664203"/>
    </source>
</evidence>
<proteinExistence type="predicted"/>
<dbReference type="OrthoDB" id="422005at2759"/>
<dbReference type="InterPro" id="IPR012340">
    <property type="entry name" value="NA-bd_OB-fold"/>
</dbReference>
<dbReference type="GO" id="GO:0005737">
    <property type="term" value="C:cytoplasm"/>
    <property type="evidence" value="ECO:0007669"/>
    <property type="project" value="TreeGrafter"/>
</dbReference>
<gene>
    <name evidence="3" type="ORF">ALECFALPRED_001331</name>
</gene>
<protein>
    <recommendedName>
        <fullName evidence="2">CSD domain-containing protein</fullName>
    </recommendedName>
</protein>
<evidence type="ECO:0000313" key="3">
    <source>
        <dbReference type="EMBL" id="CAF9919882.1"/>
    </source>
</evidence>
<keyword evidence="4" id="KW-1185">Reference proteome</keyword>
<feature type="domain" description="CSD" evidence="2">
    <location>
        <begin position="174"/>
        <end position="237"/>
    </location>
</feature>
<keyword evidence="1" id="KW-0597">Phosphoprotein</keyword>
<dbReference type="PROSITE" id="PS51857">
    <property type="entry name" value="CSD_2"/>
    <property type="match status" value="3"/>
</dbReference>
<reference evidence="3" key="1">
    <citation type="submission" date="2021-03" db="EMBL/GenBank/DDBJ databases">
        <authorList>
            <person name="Tagirdzhanova G."/>
        </authorList>
    </citation>
    <scope>NUCLEOTIDE SEQUENCE</scope>
</reference>
<evidence type="ECO:0000259" key="2">
    <source>
        <dbReference type="PROSITE" id="PS51857"/>
    </source>
</evidence>
<dbReference type="EMBL" id="CAJPDR010000129">
    <property type="protein sequence ID" value="CAF9919882.1"/>
    <property type="molecule type" value="Genomic_DNA"/>
</dbReference>
<dbReference type="Proteomes" id="UP000664203">
    <property type="component" value="Unassembled WGS sequence"/>
</dbReference>
<dbReference type="SUPFAM" id="SSF50249">
    <property type="entry name" value="Nucleic acid-binding proteins"/>
    <property type="match status" value="4"/>
</dbReference>
<dbReference type="InterPro" id="IPR052069">
    <property type="entry name" value="Ca-reg_mRNA-binding_domain"/>
</dbReference>
<dbReference type="GO" id="GO:0003730">
    <property type="term" value="F:mRNA 3'-UTR binding"/>
    <property type="evidence" value="ECO:0007669"/>
    <property type="project" value="TreeGrafter"/>
</dbReference>
<dbReference type="InterPro" id="IPR011129">
    <property type="entry name" value="CSD"/>
</dbReference>
<accession>A0A8H3I9H7</accession>
<dbReference type="SMART" id="SM00357">
    <property type="entry name" value="CSP"/>
    <property type="match status" value="3"/>
</dbReference>
<dbReference type="AlphaFoldDB" id="A0A8H3I9H7"/>
<dbReference type="InterPro" id="IPR002059">
    <property type="entry name" value="CSP_DNA-bd"/>
</dbReference>